<gene>
    <name evidence="2" type="ORF">Tco_0842849</name>
</gene>
<accession>A0ABQ5B2L5</accession>
<feature type="region of interest" description="Disordered" evidence="1">
    <location>
        <begin position="208"/>
        <end position="229"/>
    </location>
</feature>
<sequence>MEEGLRAGGVKVAGVSSDFMADNSNQPKGVSNSNVNFHTLETKQTELDDFLIPMSSVLEVHARFENTLYGDFLGKKVAFPFMERNILNGWQKYGVKRVMGDKNGFIQSSKLLGDELTSVHVWIKFHGVPVLAFTANGLSGLVDIRADRALKDTMVILVANSVGNGVTMHTIKVEYEWKPLICGTYVGEKSNDGFQTIQRKDVRDPLVSKHRTRDNEKRKPMDDLFDGTMKKVGAPHMNTGIWLGRKAEYSSESGFMSPNHFDFLTKEDENSILRDLQESDDVQKIKIANPRSMFEREKLSGSNFNDWFRSPKMVLRVEKKLSVIEQPISPAPPADSTAQVLAQWNTVYDAHNEELKSLFDKQAGVERFDLIQTFHACKQEEGKSGSLYVLKMRGYMEQLKCLGYVLPQDHSYGKDLPKKATTPQVMVIQGGRIQKANKKLLNAKGKM</sequence>
<feature type="compositionally biased region" description="Basic and acidic residues" evidence="1">
    <location>
        <begin position="208"/>
        <end position="222"/>
    </location>
</feature>
<evidence type="ECO:0000313" key="2">
    <source>
        <dbReference type="EMBL" id="GJT08387.1"/>
    </source>
</evidence>
<dbReference type="Proteomes" id="UP001151760">
    <property type="component" value="Unassembled WGS sequence"/>
</dbReference>
<organism evidence="2 3">
    <name type="scientific">Tanacetum coccineum</name>
    <dbReference type="NCBI Taxonomy" id="301880"/>
    <lineage>
        <taxon>Eukaryota</taxon>
        <taxon>Viridiplantae</taxon>
        <taxon>Streptophyta</taxon>
        <taxon>Embryophyta</taxon>
        <taxon>Tracheophyta</taxon>
        <taxon>Spermatophyta</taxon>
        <taxon>Magnoliopsida</taxon>
        <taxon>eudicotyledons</taxon>
        <taxon>Gunneridae</taxon>
        <taxon>Pentapetalae</taxon>
        <taxon>asterids</taxon>
        <taxon>campanulids</taxon>
        <taxon>Asterales</taxon>
        <taxon>Asteraceae</taxon>
        <taxon>Asteroideae</taxon>
        <taxon>Anthemideae</taxon>
        <taxon>Anthemidinae</taxon>
        <taxon>Tanacetum</taxon>
    </lineage>
</organism>
<name>A0ABQ5B2L5_9ASTR</name>
<reference evidence="2" key="1">
    <citation type="journal article" date="2022" name="Int. J. Mol. Sci.">
        <title>Draft Genome of Tanacetum Coccineum: Genomic Comparison of Closely Related Tanacetum-Family Plants.</title>
        <authorList>
            <person name="Yamashiro T."/>
            <person name="Shiraishi A."/>
            <person name="Nakayama K."/>
            <person name="Satake H."/>
        </authorList>
    </citation>
    <scope>NUCLEOTIDE SEQUENCE</scope>
</reference>
<comment type="caution">
    <text evidence="2">The sequence shown here is derived from an EMBL/GenBank/DDBJ whole genome shotgun (WGS) entry which is preliminary data.</text>
</comment>
<dbReference type="EMBL" id="BQNB010012826">
    <property type="protein sequence ID" value="GJT08387.1"/>
    <property type="molecule type" value="Genomic_DNA"/>
</dbReference>
<evidence type="ECO:0008006" key="4">
    <source>
        <dbReference type="Google" id="ProtNLM"/>
    </source>
</evidence>
<keyword evidence="3" id="KW-1185">Reference proteome</keyword>
<reference evidence="2" key="2">
    <citation type="submission" date="2022-01" db="EMBL/GenBank/DDBJ databases">
        <authorList>
            <person name="Yamashiro T."/>
            <person name="Shiraishi A."/>
            <person name="Satake H."/>
            <person name="Nakayama K."/>
        </authorList>
    </citation>
    <scope>NUCLEOTIDE SEQUENCE</scope>
</reference>
<protein>
    <recommendedName>
        <fullName evidence="4">DUF4283 domain-containing protein</fullName>
    </recommendedName>
</protein>
<evidence type="ECO:0000256" key="1">
    <source>
        <dbReference type="SAM" id="MobiDB-lite"/>
    </source>
</evidence>
<proteinExistence type="predicted"/>
<evidence type="ECO:0000313" key="3">
    <source>
        <dbReference type="Proteomes" id="UP001151760"/>
    </source>
</evidence>